<comment type="similarity">
    <text evidence="2">Belongs to the acyl-CoA dehydrogenase family.</text>
</comment>
<dbReference type="InterPro" id="IPR037069">
    <property type="entry name" value="AcylCoA_DH/ox_N_sf"/>
</dbReference>
<dbReference type="InterPro" id="IPR013786">
    <property type="entry name" value="AcylCoA_DH/ox_N"/>
</dbReference>
<dbReference type="Pfam" id="PF02770">
    <property type="entry name" value="Acyl-CoA_dh_M"/>
    <property type="match status" value="1"/>
</dbReference>
<dbReference type="InterPro" id="IPR006091">
    <property type="entry name" value="Acyl-CoA_Oxase/DH_mid-dom"/>
</dbReference>
<dbReference type="InterPro" id="IPR052161">
    <property type="entry name" value="Mycobact_Acyl-CoA_DH"/>
</dbReference>
<dbReference type="Gene3D" id="2.40.110.10">
    <property type="entry name" value="Butyryl-CoA Dehydrogenase, subunit A, domain 2"/>
    <property type="match status" value="1"/>
</dbReference>
<dbReference type="PANTHER" id="PTHR43292:SF4">
    <property type="entry name" value="ACYL-COA DEHYDROGENASE FADE34"/>
    <property type="match status" value="1"/>
</dbReference>
<dbReference type="InterPro" id="IPR009075">
    <property type="entry name" value="AcylCo_DH/oxidase_C"/>
</dbReference>
<dbReference type="Pfam" id="PF02771">
    <property type="entry name" value="Acyl-CoA_dh_N"/>
    <property type="match status" value="1"/>
</dbReference>
<evidence type="ECO:0000256" key="4">
    <source>
        <dbReference type="ARBA" id="ARBA00022827"/>
    </source>
</evidence>
<evidence type="ECO:0000259" key="8">
    <source>
        <dbReference type="Pfam" id="PF02771"/>
    </source>
</evidence>
<feature type="domain" description="Acyl-CoA dehydrogenase/oxidase N-terminal" evidence="8">
    <location>
        <begin position="25"/>
        <end position="125"/>
    </location>
</feature>
<evidence type="ECO:0000256" key="5">
    <source>
        <dbReference type="ARBA" id="ARBA00023002"/>
    </source>
</evidence>
<dbReference type="GO" id="GO:0050660">
    <property type="term" value="F:flavin adenine dinucleotide binding"/>
    <property type="evidence" value="ECO:0007669"/>
    <property type="project" value="InterPro"/>
</dbReference>
<sequence>MSDTTEAVPTNAVPTNAVPTNAGAAQDELVDELRTWLSENWDPELTVEQWWQLLGLAGWSAPGLPTHAYGKALSRNDSVRVQNEITDFGALGAPGGLGLLLAAPTIATHGTQEQIDLYVRDIVTGTKAWCQLFSEPGAGSDLAGLTCKADLDGDQWTINGQKVWTSFGSVADLGMLIARTDPEQPKHQGITWFAMDMHQSEVDVRPLVEMTGHALFNEVFLSDAHVGNDAIIGGRGNGWAVANTTLMHERSGLGSGGGSAGGGAATPGTIGGFLTKRAGDFASAPKKKRTAAAGSSASPLGGGGAKLMIDLAKGNGTIQDPTIRQDLMKLHTLGELGKFNNLRLKAAKKAGQDIPGFGNLSKLAMSDIMRLTRDIGLRIIGPAGMLHAYRDEDRAANDEATGNPFGQIVTSIALWAQAPPIYGGTDQIQKNIIGERVLGLPKEPGDTKGVPFSELPKNA</sequence>
<dbReference type="Gene3D" id="1.10.540.10">
    <property type="entry name" value="Acyl-CoA dehydrogenase/oxidase, N-terminal domain"/>
    <property type="match status" value="1"/>
</dbReference>
<comment type="cofactor">
    <cofactor evidence="1">
        <name>FAD</name>
        <dbReference type="ChEBI" id="CHEBI:57692"/>
    </cofactor>
</comment>
<evidence type="ECO:0000259" key="6">
    <source>
        <dbReference type="Pfam" id="PF00441"/>
    </source>
</evidence>
<keyword evidence="5" id="KW-0560">Oxidoreductase</keyword>
<reference evidence="9" key="1">
    <citation type="submission" date="2020-05" db="EMBL/GenBank/DDBJ databases">
        <authorList>
            <person name="Chiriac C."/>
            <person name="Salcher M."/>
            <person name="Ghai R."/>
            <person name="Kavagutti S V."/>
        </authorList>
    </citation>
    <scope>NUCLEOTIDE SEQUENCE</scope>
</reference>
<dbReference type="Pfam" id="PF00441">
    <property type="entry name" value="Acyl-CoA_dh_1"/>
    <property type="match status" value="1"/>
</dbReference>
<dbReference type="FunFam" id="2.40.110.10:FF:000011">
    <property type="entry name" value="Acyl-CoA dehydrogenase FadE34"/>
    <property type="match status" value="1"/>
</dbReference>
<dbReference type="SUPFAM" id="SSF47203">
    <property type="entry name" value="Acyl-CoA dehydrogenase C-terminal domain-like"/>
    <property type="match status" value="1"/>
</dbReference>
<dbReference type="GO" id="GO:0016627">
    <property type="term" value="F:oxidoreductase activity, acting on the CH-CH group of donors"/>
    <property type="evidence" value="ECO:0007669"/>
    <property type="project" value="InterPro"/>
</dbReference>
<dbReference type="AlphaFoldDB" id="A0A6J6QGG6"/>
<organism evidence="9">
    <name type="scientific">freshwater metagenome</name>
    <dbReference type="NCBI Taxonomy" id="449393"/>
    <lineage>
        <taxon>unclassified sequences</taxon>
        <taxon>metagenomes</taxon>
        <taxon>ecological metagenomes</taxon>
    </lineage>
</organism>
<evidence type="ECO:0000259" key="7">
    <source>
        <dbReference type="Pfam" id="PF02770"/>
    </source>
</evidence>
<dbReference type="GO" id="GO:0005886">
    <property type="term" value="C:plasma membrane"/>
    <property type="evidence" value="ECO:0007669"/>
    <property type="project" value="TreeGrafter"/>
</dbReference>
<protein>
    <submittedName>
        <fullName evidence="9">Unannotated protein</fullName>
    </submittedName>
</protein>
<evidence type="ECO:0000256" key="2">
    <source>
        <dbReference type="ARBA" id="ARBA00009347"/>
    </source>
</evidence>
<keyword evidence="4" id="KW-0274">FAD</keyword>
<evidence type="ECO:0000313" key="9">
    <source>
        <dbReference type="EMBL" id="CAB4707938.1"/>
    </source>
</evidence>
<feature type="domain" description="Acyl-CoA dehydrogenase/oxidase C-terminal" evidence="6">
    <location>
        <begin position="313"/>
        <end position="438"/>
    </location>
</feature>
<dbReference type="InterPro" id="IPR036250">
    <property type="entry name" value="AcylCo_DH-like_C"/>
</dbReference>
<dbReference type="SUPFAM" id="SSF56645">
    <property type="entry name" value="Acyl-CoA dehydrogenase NM domain-like"/>
    <property type="match status" value="1"/>
</dbReference>
<feature type="domain" description="Acyl-CoA oxidase/dehydrogenase middle" evidence="7">
    <location>
        <begin position="130"/>
        <end position="213"/>
    </location>
</feature>
<gene>
    <name evidence="9" type="ORF">UFOPK2582_01274</name>
</gene>
<dbReference type="Gene3D" id="1.20.140.10">
    <property type="entry name" value="Butyryl-CoA Dehydrogenase, subunit A, domain 3"/>
    <property type="match status" value="1"/>
</dbReference>
<proteinExistence type="inferred from homology"/>
<dbReference type="EMBL" id="CAEZXS010000169">
    <property type="protein sequence ID" value="CAB4707938.1"/>
    <property type="molecule type" value="Genomic_DNA"/>
</dbReference>
<name>A0A6J6QGG6_9ZZZZ</name>
<dbReference type="InterPro" id="IPR009100">
    <property type="entry name" value="AcylCoA_DH/oxidase_NM_dom_sf"/>
</dbReference>
<dbReference type="PANTHER" id="PTHR43292">
    <property type="entry name" value="ACYL-COA DEHYDROGENASE"/>
    <property type="match status" value="1"/>
</dbReference>
<keyword evidence="3" id="KW-0285">Flavoprotein</keyword>
<dbReference type="InterPro" id="IPR046373">
    <property type="entry name" value="Acyl-CoA_Oxase/DH_mid-dom_sf"/>
</dbReference>
<evidence type="ECO:0000256" key="1">
    <source>
        <dbReference type="ARBA" id="ARBA00001974"/>
    </source>
</evidence>
<accession>A0A6J6QGG6</accession>
<evidence type="ECO:0000256" key="3">
    <source>
        <dbReference type="ARBA" id="ARBA00022630"/>
    </source>
</evidence>